<reference evidence="1 2" key="1">
    <citation type="submission" date="2017-08" db="EMBL/GenBank/DDBJ databases">
        <title>Draft genome sequence of filamentous cyanobacterium Calothrix elsteri CCALA 953.</title>
        <authorList>
            <person name="Gagunashvili A.N."/>
            <person name="Elster J."/>
            <person name="Andresson O.S."/>
        </authorList>
    </citation>
    <scope>NUCLEOTIDE SEQUENCE [LARGE SCALE GENOMIC DNA]</scope>
    <source>
        <strain evidence="1 2">CCALA 953</strain>
    </source>
</reference>
<protein>
    <submittedName>
        <fullName evidence="1">Uncharacterized protein</fullName>
    </submittedName>
</protein>
<proteinExistence type="predicted"/>
<keyword evidence="2" id="KW-1185">Reference proteome</keyword>
<evidence type="ECO:0000313" key="1">
    <source>
        <dbReference type="EMBL" id="PAX46597.1"/>
    </source>
</evidence>
<sequence length="70" mass="7987">MIPNNKKSLGNYLSYEKLKDLKLLDVWIQTGGNINYLIEEGFLKISDIEENEDTIQEKSKSSLKTGIILV</sequence>
<dbReference type="EMBL" id="NTFS01000623">
    <property type="protein sequence ID" value="PAX46597.1"/>
    <property type="molecule type" value="Genomic_DNA"/>
</dbReference>
<name>A0A2A2TB32_9CYAN</name>
<feature type="non-terminal residue" evidence="1">
    <location>
        <position position="70"/>
    </location>
</feature>
<comment type="caution">
    <text evidence="1">The sequence shown here is derived from an EMBL/GenBank/DDBJ whole genome shotgun (WGS) entry which is preliminary data.</text>
</comment>
<accession>A0A2A2TB32</accession>
<dbReference type="Proteomes" id="UP000218238">
    <property type="component" value="Unassembled WGS sequence"/>
</dbReference>
<evidence type="ECO:0000313" key="2">
    <source>
        <dbReference type="Proteomes" id="UP000218238"/>
    </source>
</evidence>
<gene>
    <name evidence="1" type="ORF">CK510_29200</name>
</gene>
<organism evidence="1 2">
    <name type="scientific">Brunnivagina elsteri CCALA 953</name>
    <dbReference type="NCBI Taxonomy" id="987040"/>
    <lineage>
        <taxon>Bacteria</taxon>
        <taxon>Bacillati</taxon>
        <taxon>Cyanobacteriota</taxon>
        <taxon>Cyanophyceae</taxon>
        <taxon>Nostocales</taxon>
        <taxon>Calotrichaceae</taxon>
        <taxon>Brunnivagina</taxon>
    </lineage>
</organism>
<dbReference type="AlphaFoldDB" id="A0A2A2TB32"/>